<feature type="compositionally biased region" description="Basic residues" evidence="1">
    <location>
        <begin position="169"/>
        <end position="184"/>
    </location>
</feature>
<dbReference type="EMBL" id="JAUCMV010000001">
    <property type="protein sequence ID" value="KAK0425802.1"/>
    <property type="molecule type" value="Genomic_DNA"/>
</dbReference>
<feature type="compositionally biased region" description="Polar residues" evidence="1">
    <location>
        <begin position="71"/>
        <end position="104"/>
    </location>
</feature>
<dbReference type="Proteomes" id="UP001175271">
    <property type="component" value="Unassembled WGS sequence"/>
</dbReference>
<dbReference type="AlphaFoldDB" id="A0AA39IM56"/>
<organism evidence="2 3">
    <name type="scientific">Steinernema hermaphroditum</name>
    <dbReference type="NCBI Taxonomy" id="289476"/>
    <lineage>
        <taxon>Eukaryota</taxon>
        <taxon>Metazoa</taxon>
        <taxon>Ecdysozoa</taxon>
        <taxon>Nematoda</taxon>
        <taxon>Chromadorea</taxon>
        <taxon>Rhabditida</taxon>
        <taxon>Tylenchina</taxon>
        <taxon>Panagrolaimomorpha</taxon>
        <taxon>Strongyloidoidea</taxon>
        <taxon>Steinernematidae</taxon>
        <taxon>Steinernema</taxon>
    </lineage>
</organism>
<keyword evidence="3" id="KW-1185">Reference proteome</keyword>
<evidence type="ECO:0000256" key="1">
    <source>
        <dbReference type="SAM" id="MobiDB-lite"/>
    </source>
</evidence>
<reference evidence="2" key="1">
    <citation type="submission" date="2023-06" db="EMBL/GenBank/DDBJ databases">
        <title>Genomic analysis of the entomopathogenic nematode Steinernema hermaphroditum.</title>
        <authorList>
            <person name="Schwarz E.M."/>
            <person name="Heppert J.K."/>
            <person name="Baniya A."/>
            <person name="Schwartz H.T."/>
            <person name="Tan C.-H."/>
            <person name="Antoshechkin I."/>
            <person name="Sternberg P.W."/>
            <person name="Goodrich-Blair H."/>
            <person name="Dillman A.R."/>
        </authorList>
    </citation>
    <scope>NUCLEOTIDE SEQUENCE</scope>
    <source>
        <strain evidence="2">PS9179</strain>
        <tissue evidence="2">Whole animal</tissue>
    </source>
</reference>
<proteinExistence type="predicted"/>
<gene>
    <name evidence="2" type="ORF">QR680_009394</name>
</gene>
<protein>
    <submittedName>
        <fullName evidence="2">Uncharacterized protein</fullName>
    </submittedName>
</protein>
<evidence type="ECO:0000313" key="3">
    <source>
        <dbReference type="Proteomes" id="UP001175271"/>
    </source>
</evidence>
<accession>A0AA39IM56</accession>
<feature type="region of interest" description="Disordered" evidence="1">
    <location>
        <begin position="61"/>
        <end position="110"/>
    </location>
</feature>
<feature type="region of interest" description="Disordered" evidence="1">
    <location>
        <begin position="165"/>
        <end position="207"/>
    </location>
</feature>
<evidence type="ECO:0000313" key="2">
    <source>
        <dbReference type="EMBL" id="KAK0425802.1"/>
    </source>
</evidence>
<comment type="caution">
    <text evidence="2">The sequence shown here is derived from an EMBL/GenBank/DDBJ whole genome shotgun (WGS) entry which is preliminary data.</text>
</comment>
<name>A0AA39IM56_9BILA</name>
<sequence length="207" mass="24321">MGAKGSKVDVREITESPLLLQKRGFRRSRWSLEWEDGWHRDWRRRWNREWSVENVVENSQRREALGDEPAQRTSGTPHRSTSASVFEKSTQPHSEQSAPPTSILLQRRRSTSDVTVIRREEEMTWRPLSSKRPRRKKLPPFVGPIYSHQIAIPVVEEVFMQPAIPQKKEKGRRFVPKKTVKKKERPPSPFIVRKVPDRSQKVPFLSQ</sequence>